<keyword evidence="2" id="KW-1185">Reference proteome</keyword>
<dbReference type="AlphaFoldDB" id="A0AAX4P818"/>
<dbReference type="PANTHER" id="PTHR28309">
    <property type="entry name" value="REQUIRED FOR EXCISION 1-B DOMAIN-CONTAINING PROTEIN"/>
    <property type="match status" value="1"/>
</dbReference>
<evidence type="ECO:0000313" key="1">
    <source>
        <dbReference type="EMBL" id="WZN62171.1"/>
    </source>
</evidence>
<dbReference type="Proteomes" id="UP001472866">
    <property type="component" value="Chromosome 05"/>
</dbReference>
<accession>A0AAX4P818</accession>
<reference evidence="1 2" key="1">
    <citation type="submission" date="2024-03" db="EMBL/GenBank/DDBJ databases">
        <title>Complete genome sequence of the green alga Chloropicon roscoffensis RCC1871.</title>
        <authorList>
            <person name="Lemieux C."/>
            <person name="Pombert J.-F."/>
            <person name="Otis C."/>
            <person name="Turmel M."/>
        </authorList>
    </citation>
    <scope>NUCLEOTIDE SEQUENCE [LARGE SCALE GENOMIC DNA]</scope>
    <source>
        <strain evidence="1 2">RCC1871</strain>
    </source>
</reference>
<dbReference type="EMBL" id="CP151505">
    <property type="protein sequence ID" value="WZN62171.1"/>
    <property type="molecule type" value="Genomic_DNA"/>
</dbReference>
<dbReference type="InterPro" id="IPR039491">
    <property type="entry name" value="REX1-B"/>
</dbReference>
<dbReference type="Pfam" id="PF14966">
    <property type="entry name" value="DNA_repr_REX1B"/>
    <property type="match status" value="1"/>
</dbReference>
<gene>
    <name evidence="1" type="ORF">HKI87_05g37070</name>
</gene>
<proteinExistence type="predicted"/>
<name>A0AAX4P818_9CHLO</name>
<dbReference type="PANTHER" id="PTHR28309:SF1">
    <property type="entry name" value="REQUIRED FOR EXCISION 1-B DOMAIN-CONTAINING PROTEIN"/>
    <property type="match status" value="1"/>
</dbReference>
<sequence length="180" mass="19583">MTENAEEAGGGGDSDLGGTLASLFRVLESRAVAYGTLERAFKTLVGLGSTPLAARGFAQAVAEVTSEFAACSETVRGIETQLRGHGREDLAELVRAMQGEEEKKLKVTVQAQQLKKQYNEALAHGEDCNCGPEAHKAFLSSDVLYQNSLGALFRQKQQVVERINDLVSELREAYYEELEV</sequence>
<evidence type="ECO:0000313" key="2">
    <source>
        <dbReference type="Proteomes" id="UP001472866"/>
    </source>
</evidence>
<organism evidence="1 2">
    <name type="scientific">Chloropicon roscoffensis</name>
    <dbReference type="NCBI Taxonomy" id="1461544"/>
    <lineage>
        <taxon>Eukaryota</taxon>
        <taxon>Viridiplantae</taxon>
        <taxon>Chlorophyta</taxon>
        <taxon>Chloropicophyceae</taxon>
        <taxon>Chloropicales</taxon>
        <taxon>Chloropicaceae</taxon>
        <taxon>Chloropicon</taxon>
    </lineage>
</organism>
<protein>
    <submittedName>
        <fullName evidence="1">DNA repair REX1-B protein</fullName>
    </submittedName>
</protein>